<sequence>MRVCAKLIINRAQILQKRCPYDKPYFEKIGEKLIAKEKCGNHAL</sequence>
<protein>
    <submittedName>
        <fullName evidence="1">Uncharacterized protein</fullName>
    </submittedName>
</protein>
<evidence type="ECO:0000313" key="1">
    <source>
        <dbReference type="EMBL" id="ABU69800.1"/>
    </source>
</evidence>
<evidence type="ECO:0000313" key="2">
    <source>
        <dbReference type="Proteomes" id="UP000008152"/>
    </source>
</evidence>
<reference evidence="1 2" key="1">
    <citation type="submission" date="2007-08" db="EMBL/GenBank/DDBJ databases">
        <authorList>
            <consortium name="The Vibrio harveyi Genome Sequencing Project"/>
            <person name="Bassler B."/>
            <person name="Clifton S.W."/>
            <person name="Fulton L."/>
            <person name="Delehaunty K."/>
            <person name="Fronick C."/>
            <person name="Harrison M."/>
            <person name="Markivic C."/>
            <person name="Fulton R."/>
            <person name="Tin-Wollam A.-M."/>
            <person name="Shah N."/>
            <person name="Pepin K."/>
            <person name="Nash W."/>
            <person name="Thiruvilangam P."/>
            <person name="Bhonagiri V."/>
            <person name="Waters C."/>
            <person name="Tu K.C."/>
            <person name="Irgon J."/>
            <person name="Wilson R.K."/>
        </authorList>
    </citation>
    <scope>NUCLEOTIDE SEQUENCE [LARGE SCALE GENOMIC DNA]</scope>
    <source>
        <strain evidence="2">ATCC BAA-1116 / BB120</strain>
    </source>
</reference>
<dbReference type="AlphaFoldDB" id="A7MWD8"/>
<proteinExistence type="predicted"/>
<dbReference type="KEGG" id="vha:VIBHAR_00799"/>
<dbReference type="Proteomes" id="UP000008152">
    <property type="component" value="Chromosome I"/>
</dbReference>
<gene>
    <name evidence="1" type="ordered locus">VIBHAR_00799</name>
</gene>
<organism evidence="1 2">
    <name type="scientific">Vibrio campbellii (strain ATCC BAA-1116)</name>
    <dbReference type="NCBI Taxonomy" id="2902295"/>
    <lineage>
        <taxon>Bacteria</taxon>
        <taxon>Pseudomonadati</taxon>
        <taxon>Pseudomonadota</taxon>
        <taxon>Gammaproteobacteria</taxon>
        <taxon>Vibrionales</taxon>
        <taxon>Vibrionaceae</taxon>
        <taxon>Vibrio</taxon>
    </lineage>
</organism>
<dbReference type="EMBL" id="CP000789">
    <property type="protein sequence ID" value="ABU69800.1"/>
    <property type="molecule type" value="Genomic_DNA"/>
</dbReference>
<name>A7MWD8_VIBC1</name>
<dbReference type="PATRIC" id="fig|338187.36.peg.744"/>
<accession>A7MWD8</accession>